<sequence length="149" mass="16948">MANLSVKDEASIFAYSLLVDSRTTPAKAELYSYGRRDSVNRTRFLLVRTSSNQGKESFKRITLPGGGTVDFLKFTVEKAMRRGKVAKVLLLPSQIPIERNEQLFELQDSQKVEVVFETNHKHQVKLMLIRIALVGLCKKSTNHAYRFVS</sequence>
<accession>A0A0N5A7M4</accession>
<protein>
    <submittedName>
        <fullName evidence="2">Transglut_N domain-containing protein</fullName>
    </submittedName>
</protein>
<reference evidence="2" key="1">
    <citation type="submission" date="2017-02" db="UniProtKB">
        <authorList>
            <consortium name="WormBaseParasite"/>
        </authorList>
    </citation>
    <scope>IDENTIFICATION</scope>
</reference>
<dbReference type="STRING" id="451379.A0A0N5A7M4"/>
<name>A0A0N5A7M4_9BILA</name>
<dbReference type="WBParaSite" id="SMUV_0000003001-mRNA-1">
    <property type="protein sequence ID" value="SMUV_0000003001-mRNA-1"/>
    <property type="gene ID" value="SMUV_0000003001"/>
</dbReference>
<dbReference type="Proteomes" id="UP000046393">
    <property type="component" value="Unplaced"/>
</dbReference>
<evidence type="ECO:0000313" key="2">
    <source>
        <dbReference type="WBParaSite" id="SMUV_0000003001-mRNA-1"/>
    </source>
</evidence>
<evidence type="ECO:0000313" key="1">
    <source>
        <dbReference type="Proteomes" id="UP000046393"/>
    </source>
</evidence>
<keyword evidence="1" id="KW-1185">Reference proteome</keyword>
<dbReference type="AlphaFoldDB" id="A0A0N5A7M4"/>
<proteinExistence type="predicted"/>
<organism evidence="1 2">
    <name type="scientific">Syphacia muris</name>
    <dbReference type="NCBI Taxonomy" id="451379"/>
    <lineage>
        <taxon>Eukaryota</taxon>
        <taxon>Metazoa</taxon>
        <taxon>Ecdysozoa</taxon>
        <taxon>Nematoda</taxon>
        <taxon>Chromadorea</taxon>
        <taxon>Rhabditida</taxon>
        <taxon>Spirurina</taxon>
        <taxon>Oxyuridomorpha</taxon>
        <taxon>Oxyuroidea</taxon>
        <taxon>Oxyuridae</taxon>
        <taxon>Syphacia</taxon>
    </lineage>
</organism>